<dbReference type="Pfam" id="PF13948">
    <property type="entry name" value="DUF4215"/>
    <property type="match status" value="5"/>
</dbReference>
<dbReference type="AlphaFoldDB" id="A0A8S1TBV6"/>
<dbReference type="OrthoDB" id="409374at2759"/>
<dbReference type="PANTHER" id="PTHR39767">
    <property type="entry name" value="CALCIUM/CALMODULIN-BINDING MEMBRANE PROTEIN PCM4-RELATED"/>
    <property type="match status" value="1"/>
</dbReference>
<gene>
    <name evidence="5" type="ORF">PPENT_87.1.T0200015</name>
</gene>
<name>A0A8S1TBV6_9CILI</name>
<keyword evidence="3" id="KW-1015">Disulfide bond</keyword>
<evidence type="ECO:0000256" key="2">
    <source>
        <dbReference type="ARBA" id="ARBA00022737"/>
    </source>
</evidence>
<evidence type="ECO:0000313" key="5">
    <source>
        <dbReference type="EMBL" id="CAD8149950.1"/>
    </source>
</evidence>
<keyword evidence="1 4" id="KW-0732">Signal</keyword>
<evidence type="ECO:0000256" key="4">
    <source>
        <dbReference type="SAM" id="SignalP"/>
    </source>
</evidence>
<dbReference type="NCBIfam" id="TIGR02232">
    <property type="entry name" value="myxo_disulf_rpt"/>
    <property type="match status" value="3"/>
</dbReference>
<evidence type="ECO:0000313" key="6">
    <source>
        <dbReference type="Proteomes" id="UP000689195"/>
    </source>
</evidence>
<feature type="chain" id="PRO_5035929185" description="Insulin-like growth factor binding protein, N-terminal" evidence="4">
    <location>
        <begin position="32"/>
        <end position="841"/>
    </location>
</feature>
<dbReference type="EMBL" id="CAJJDO010000020">
    <property type="protein sequence ID" value="CAD8149950.1"/>
    <property type="molecule type" value="Genomic_DNA"/>
</dbReference>
<evidence type="ECO:0008006" key="7">
    <source>
        <dbReference type="Google" id="ProtNLM"/>
    </source>
</evidence>
<dbReference type="Proteomes" id="UP000689195">
    <property type="component" value="Unassembled WGS sequence"/>
</dbReference>
<keyword evidence="6" id="KW-1185">Reference proteome</keyword>
<proteinExistence type="predicted"/>
<accession>A0A8S1TBV6</accession>
<feature type="signal peptide" evidence="4">
    <location>
        <begin position="1"/>
        <end position="31"/>
    </location>
</feature>
<evidence type="ECO:0000256" key="3">
    <source>
        <dbReference type="ARBA" id="ARBA00023157"/>
    </source>
</evidence>
<protein>
    <recommendedName>
        <fullName evidence="7">Insulin-like growth factor binding protein, N-terminal</fullName>
    </recommendedName>
</protein>
<comment type="caution">
    <text evidence="5">The sequence shown here is derived from an EMBL/GenBank/DDBJ whole genome shotgun (WGS) entry which is preliminary data.</text>
</comment>
<sequence length="841" mass="97948">MMFAPQHSNKQQAVIPLILIILFLILSDVQSRILAHSDSFTTINGWQVISNNAHESRIITCGTSNVLFLNNQSPVDYSTMYFKTFEIQPHYKIELQFNFWTIDQWNNFYFIVYYDNLLAHANFYQTISTTNFCEVSSLNDESFNTNFQHNHYGSTVSIGFLNNLGKFGISDFQLYIYECPVGCYSCDENGCFYQFLYIKSFDSRVISSINSIEGWYTNDIISTLVDNIADIYYHISTGNSFTKEITLIEHEAFSLYLRILVFNSQTTRIYIKIDDILVFTTIYNQGWLYIKDYFLDHMSSQQIKIQERRHLKSKIKITIEVVMIKINTSLQTWFGIRDFKLFLIPYNLVVDMKDTCDDSNIYPFDGCFSKMYECVEGCSNCIFGVCYECQGGWEYLETLRKCHPICGDSIITYTEECDDGNLISNDGCHFCKLTCSSQCQICQLGKCLQCQQTYQLIDNSCQLICYYNQDYEMQKQQGCYYQMENIIENEFQQHALLNSNFLMFTPNCLVQNYKIFNFQYQICNVLRINNCKTQYYQECMECIDGYHLERNKRNCISLCNDGIIVETEVCDDNNNIQFDKCYKCQQSCQLECKFCINEKCLFCLDGWQLIDHICVQECGDGIIALGSLEQCDDANDINKDGCYQCMWQCSPYCKQCINQQLCSKCIDIGFITFIFYYLFQQIQQLIQLFYQISYNFELIGENECKPICGDNIVIIGLEECDDGNEIPFDGCYQCQFQCEIGCTICEYGVCLQTCKSNQIIVNGLCKNESEDSPQIDEQDQSENNNDFSNYYNEYCGDGRKSKNEECDDGNNVNNDGCSNICLNELNWNLNVFLLLNYKYCF</sequence>
<dbReference type="InterPro" id="IPR011936">
    <property type="entry name" value="Myxo_disulph_rpt"/>
</dbReference>
<dbReference type="PANTHER" id="PTHR39767:SF2">
    <property type="entry name" value="CHROMOSOME UNDETERMINED SCAFFOLD_1, WHOLE GENOME SHOTGUN SEQUENCE"/>
    <property type="match status" value="1"/>
</dbReference>
<evidence type="ECO:0000256" key="1">
    <source>
        <dbReference type="ARBA" id="ARBA00022729"/>
    </source>
</evidence>
<reference evidence="5" key="1">
    <citation type="submission" date="2021-01" db="EMBL/GenBank/DDBJ databases">
        <authorList>
            <consortium name="Genoscope - CEA"/>
            <person name="William W."/>
        </authorList>
    </citation>
    <scope>NUCLEOTIDE SEQUENCE</scope>
</reference>
<organism evidence="5 6">
    <name type="scientific">Paramecium pentaurelia</name>
    <dbReference type="NCBI Taxonomy" id="43138"/>
    <lineage>
        <taxon>Eukaryota</taxon>
        <taxon>Sar</taxon>
        <taxon>Alveolata</taxon>
        <taxon>Ciliophora</taxon>
        <taxon>Intramacronucleata</taxon>
        <taxon>Oligohymenophorea</taxon>
        <taxon>Peniculida</taxon>
        <taxon>Parameciidae</taxon>
        <taxon>Paramecium</taxon>
    </lineage>
</organism>
<keyword evidence="2" id="KW-0677">Repeat</keyword>